<keyword evidence="2" id="KW-1185">Reference proteome</keyword>
<reference evidence="1 2" key="1">
    <citation type="submission" date="2023-06" db="EMBL/GenBank/DDBJ databases">
        <title>Sporosarcina sp. nov., isolated from Korean traditional fermented seafood 'Jeotgal'.</title>
        <authorList>
            <person name="Yang A.-I."/>
            <person name="Shin N.-R."/>
        </authorList>
    </citation>
    <scope>NUCLEOTIDE SEQUENCE [LARGE SCALE GENOMIC DNA]</scope>
    <source>
        <strain evidence="1 2">KCTC3840</strain>
    </source>
</reference>
<name>A0ABU4G1T9_9BACL</name>
<dbReference type="RefSeq" id="WP_317936514.1">
    <property type="nucleotide sequence ID" value="NZ_JAUBDH010000008.1"/>
</dbReference>
<accession>A0ABU4G1T9</accession>
<protein>
    <submittedName>
        <fullName evidence="1">Uncharacterized protein</fullName>
    </submittedName>
</protein>
<sequence length="106" mass="11946">MEVKQNGKPFGKRIGLGLASLVVLFYLLHSTPNVAVRTYVFFIGHPVAAVTSGIEPDEYPREHNRMHTQSYSLKNPPTEKATGSELKNYQVRKQGILYFAKFYSGI</sequence>
<dbReference type="EMBL" id="JAUBDH010000008">
    <property type="protein sequence ID" value="MDW0110937.1"/>
    <property type="molecule type" value="Genomic_DNA"/>
</dbReference>
<proteinExistence type="predicted"/>
<gene>
    <name evidence="1" type="ORF">QT716_12905</name>
</gene>
<comment type="caution">
    <text evidence="1">The sequence shown here is derived from an EMBL/GenBank/DDBJ whole genome shotgun (WGS) entry which is preliminary data.</text>
</comment>
<organism evidence="1 2">
    <name type="scientific">Sporosarcina aquimarina</name>
    <dbReference type="NCBI Taxonomy" id="114975"/>
    <lineage>
        <taxon>Bacteria</taxon>
        <taxon>Bacillati</taxon>
        <taxon>Bacillota</taxon>
        <taxon>Bacilli</taxon>
        <taxon>Bacillales</taxon>
        <taxon>Caryophanaceae</taxon>
        <taxon>Sporosarcina</taxon>
    </lineage>
</organism>
<dbReference type="Proteomes" id="UP001280629">
    <property type="component" value="Unassembled WGS sequence"/>
</dbReference>
<evidence type="ECO:0000313" key="1">
    <source>
        <dbReference type="EMBL" id="MDW0110937.1"/>
    </source>
</evidence>
<evidence type="ECO:0000313" key="2">
    <source>
        <dbReference type="Proteomes" id="UP001280629"/>
    </source>
</evidence>